<sequence>MRLHVKVVEGLDLLRSPLDRCGPYGEATGNGGGDGAEAGPSTPGGSPGRDAGAAQSTSPLSPNSPGTTRGSNFAKRSVSSSNVVSNSGNANGKSGAMSSMRRFAMTRMRGPLLGRSGHHRRPSATVVQTGKPFVRLKLKEEEQTTTIGEDAGRWKWNEEFIFDVSGLWEDGEAPSDENQPVLDIEVRDSVKCQCYGFIRIPLERLSGSGLVEQWYQLQRPPRSAADDEADAVLIASAMANQYLMESDLAGAASAPTSPNVDEPATNSSSSDGGRAPQSSDAASVSASTSTSATDRDLESCGVLFLSLHFENEVDELATQKAHGKHHAENLDDAASVGSAAISGSSVSSRASSPRRHSSTRASRPDSSGQIASALSPTQQRGSRSRHIPVRLADYVVLARFPKQAREPELAERYPSHDHHDLGLPVKLEWFIFAFGKKAEAFISSSEHTVMGASVDIFAFVHAPRGVAMFGYCLMYHEKDSGTAACVCILSRLNTGDMFRDVLLELHEACLRAAQDSTELEQKTRERLAHRLVHDIPMPLPGELRIEFNLDVASSQIFHCELPPLGTPPRLTFSEGLEFLVQKLGIQLLVSLWGAMLLETKLIMHSRKQRELSITGETLLALLYPFRWHHTYISVLPPQLTECLEAPFPFVLGLHSDLVENRDKILDHELDHALILDLDRGIVRKGAALHIEPLPRAEARRLERMLAHAVNLNPCALDDPADPLGDWEEECKPLVRLAPKTTQQAQLCFLECICQMLQGYRECLFFLNESMPVFNTPKFLERRAAEAPFFSHLLETQAFENFKEIQHSKWLETFHAYFFRVRIRNRNKEQYLSLANQKRVMQERRRAAAADPDNRDFDGRIRSHTIPPNEVALKRRDARNENAIASGLRRRAPGNHAPGLDPLPLELAEDDDPAEAGGGGGALSQQHGGSARRLWSPPPISQVIHCIMSEDDPQGKASSLEVGVVASEVGADADALADALRDLKIVTGTQNFHEHGFDALQQFSDVGGDSMDSDGEPTLGSDASMRQRSRSRSRSDSAARKGLSAYEPNYARERSKRDRRIELALQECITRIFLNKAVDKDQLDKCGTAFMTSKHARDLFVLILYQPQHRSVSNYNYAYGSRGRGLREDAFFALVKLCCELLEACYRREDYQNARQMLDVSQSYYLDRSAPVLPLGANELNRSPLSPNETILSPVTGMPRRGSIDAFGNPTAPVPPEDYLDSHLRGLELWKSLLFWEDAFAETLALEMRKRQRSLTMGASTALHEIAPSGSLRADALTGNSSPVMDLPGSARNRTERHASLGGPSLQTPASAAKPVTSDSSFGRVRRMTAPAAESSSPQSSFSSRHVRGGSSSLQDVIDTGVSQDTLFELTSTMVHQMIRIGAPEDKAKALVSRVVSQHGLNEEHEDTLYTLISNVSRAVEVSQSISFHDI</sequence>
<feature type="region of interest" description="Disordered" evidence="1">
    <location>
        <begin position="338"/>
        <end position="384"/>
    </location>
</feature>
<dbReference type="InterPro" id="IPR043153">
    <property type="entry name" value="DENN_C"/>
</dbReference>
<dbReference type="GO" id="GO:0032483">
    <property type="term" value="P:regulation of Rab protein signal transduction"/>
    <property type="evidence" value="ECO:0007669"/>
    <property type="project" value="TreeGrafter"/>
</dbReference>
<dbReference type="Gene3D" id="2.60.40.150">
    <property type="entry name" value="C2 domain"/>
    <property type="match status" value="1"/>
</dbReference>
<dbReference type="InParanoid" id="A0A2R5GQD9"/>
<name>A0A2R5GQD9_9STRA</name>
<feature type="compositionally biased region" description="Polar residues" evidence="1">
    <location>
        <begin position="364"/>
        <end position="381"/>
    </location>
</feature>
<dbReference type="PROSITE" id="PS50211">
    <property type="entry name" value="DENN"/>
    <property type="match status" value="1"/>
</dbReference>
<dbReference type="InterPro" id="IPR037516">
    <property type="entry name" value="Tripartite_DENN"/>
</dbReference>
<feature type="compositionally biased region" description="Low complexity" evidence="1">
    <location>
        <begin position="77"/>
        <end position="98"/>
    </location>
</feature>
<feature type="region of interest" description="Disordered" evidence="1">
    <location>
        <begin position="842"/>
        <end position="868"/>
    </location>
</feature>
<feature type="compositionally biased region" description="Basic and acidic residues" evidence="1">
    <location>
        <begin position="842"/>
        <end position="860"/>
    </location>
</feature>
<feature type="compositionally biased region" description="Polar residues" evidence="1">
    <location>
        <begin position="254"/>
        <end position="271"/>
    </location>
</feature>
<feature type="region of interest" description="Disordered" evidence="1">
    <location>
        <begin position="250"/>
        <end position="292"/>
    </location>
</feature>
<dbReference type="Gene3D" id="3.40.50.11500">
    <property type="match status" value="1"/>
</dbReference>
<dbReference type="PANTHER" id="PTHR12296">
    <property type="entry name" value="DENN DOMAIN-CONTAINING PROTEIN 4"/>
    <property type="match status" value="1"/>
</dbReference>
<dbReference type="InterPro" id="IPR005112">
    <property type="entry name" value="dDENN_dom"/>
</dbReference>
<proteinExistence type="predicted"/>
<reference evidence="3 4" key="1">
    <citation type="submission" date="2017-12" db="EMBL/GenBank/DDBJ databases">
        <title>Sequencing, de novo assembly and annotation of complete genome of a new Thraustochytrid species, strain FCC1311.</title>
        <authorList>
            <person name="Sedici K."/>
            <person name="Godart F."/>
            <person name="Aiese Cigliano R."/>
            <person name="Sanseverino W."/>
            <person name="Barakat M."/>
            <person name="Ortet P."/>
            <person name="Marechal E."/>
            <person name="Cagnac O."/>
            <person name="Amato A."/>
        </authorList>
    </citation>
    <scope>NUCLEOTIDE SEQUENCE [LARGE SCALE GENOMIC DNA]</scope>
</reference>
<accession>A0A2R5GQD9</accession>
<feature type="region of interest" description="Disordered" evidence="1">
    <location>
        <begin position="1002"/>
        <end position="1050"/>
    </location>
</feature>
<dbReference type="Gene3D" id="3.30.450.200">
    <property type="match status" value="1"/>
</dbReference>
<keyword evidence="4" id="KW-1185">Reference proteome</keyword>
<dbReference type="GO" id="GO:0031410">
    <property type="term" value="C:cytoplasmic vesicle"/>
    <property type="evidence" value="ECO:0007669"/>
    <property type="project" value="TreeGrafter"/>
</dbReference>
<organism evidence="3 4">
    <name type="scientific">Hondaea fermentalgiana</name>
    <dbReference type="NCBI Taxonomy" id="2315210"/>
    <lineage>
        <taxon>Eukaryota</taxon>
        <taxon>Sar</taxon>
        <taxon>Stramenopiles</taxon>
        <taxon>Bigyra</taxon>
        <taxon>Labyrinthulomycetes</taxon>
        <taxon>Thraustochytrida</taxon>
        <taxon>Thraustochytriidae</taxon>
        <taxon>Hondaea</taxon>
    </lineage>
</organism>
<feature type="compositionally biased region" description="Polar residues" evidence="1">
    <location>
        <begin position="54"/>
        <end position="71"/>
    </location>
</feature>
<feature type="domain" description="UDENN" evidence="2">
    <location>
        <begin position="393"/>
        <end position="832"/>
    </location>
</feature>
<feature type="region of interest" description="Disordered" evidence="1">
    <location>
        <begin position="884"/>
        <end position="936"/>
    </location>
</feature>
<dbReference type="InterPro" id="IPR051696">
    <property type="entry name" value="DENN_Domain_GEFs"/>
</dbReference>
<dbReference type="SMART" id="SM00239">
    <property type="entry name" value="C2"/>
    <property type="match status" value="1"/>
</dbReference>
<dbReference type="InterPro" id="IPR035892">
    <property type="entry name" value="C2_domain_sf"/>
</dbReference>
<protein>
    <submittedName>
        <fullName evidence="3">DENN domain-containing protein 5A</fullName>
    </submittedName>
</protein>
<gene>
    <name evidence="3" type="ORF">FCC1311_093012</name>
</gene>
<dbReference type="InterPro" id="IPR000008">
    <property type="entry name" value="C2_dom"/>
</dbReference>
<evidence type="ECO:0000256" key="1">
    <source>
        <dbReference type="SAM" id="MobiDB-lite"/>
    </source>
</evidence>
<dbReference type="SMART" id="SM00799">
    <property type="entry name" value="DENN"/>
    <property type="match status" value="1"/>
</dbReference>
<dbReference type="Pfam" id="PF00168">
    <property type="entry name" value="C2"/>
    <property type="match status" value="1"/>
</dbReference>
<dbReference type="Proteomes" id="UP000241890">
    <property type="component" value="Unassembled WGS sequence"/>
</dbReference>
<dbReference type="OrthoDB" id="75250at2759"/>
<dbReference type="PANTHER" id="PTHR12296:SF21">
    <property type="entry name" value="DENN DOMAIN-CONTAINING PROTEIN 3"/>
    <property type="match status" value="1"/>
</dbReference>
<feature type="region of interest" description="Disordered" evidence="1">
    <location>
        <begin position="1272"/>
        <end position="1355"/>
    </location>
</feature>
<evidence type="ECO:0000259" key="2">
    <source>
        <dbReference type="PROSITE" id="PS50211"/>
    </source>
</evidence>
<dbReference type="EMBL" id="BEYU01000142">
    <property type="protein sequence ID" value="GBG33077.1"/>
    <property type="molecule type" value="Genomic_DNA"/>
</dbReference>
<feature type="compositionally biased region" description="Low complexity" evidence="1">
    <location>
        <begin position="1334"/>
        <end position="1343"/>
    </location>
</feature>
<feature type="region of interest" description="Disordered" evidence="1">
    <location>
        <begin position="16"/>
        <end position="98"/>
    </location>
</feature>
<dbReference type="InterPro" id="IPR001194">
    <property type="entry name" value="cDENN_dom"/>
</dbReference>
<dbReference type="SMART" id="SM00801">
    <property type="entry name" value="dDENN"/>
    <property type="match status" value="1"/>
</dbReference>
<dbReference type="Pfam" id="PF02141">
    <property type="entry name" value="DENN"/>
    <property type="match status" value="1"/>
</dbReference>
<dbReference type="CDD" id="cd00030">
    <property type="entry name" value="C2"/>
    <property type="match status" value="1"/>
</dbReference>
<evidence type="ECO:0000313" key="4">
    <source>
        <dbReference type="Proteomes" id="UP000241890"/>
    </source>
</evidence>
<feature type="compositionally biased region" description="Low complexity" evidence="1">
    <location>
        <begin position="278"/>
        <end position="292"/>
    </location>
</feature>
<evidence type="ECO:0000313" key="3">
    <source>
        <dbReference type="EMBL" id="GBG33077.1"/>
    </source>
</evidence>
<feature type="compositionally biased region" description="Low complexity" evidence="1">
    <location>
        <begin position="896"/>
        <end position="905"/>
    </location>
</feature>
<dbReference type="SUPFAM" id="SSF49562">
    <property type="entry name" value="C2 domain (Calcium/lipid-binding domain, CaLB)"/>
    <property type="match status" value="1"/>
</dbReference>
<comment type="caution">
    <text evidence="3">The sequence shown here is derived from an EMBL/GenBank/DDBJ whole genome shotgun (WGS) entry which is preliminary data.</text>
</comment>
<feature type="compositionally biased region" description="Low complexity" evidence="1">
    <location>
        <begin position="338"/>
        <end position="351"/>
    </location>
</feature>